<proteinExistence type="predicted"/>
<keyword evidence="2" id="KW-1185">Reference proteome</keyword>
<comment type="caution">
    <text evidence="1">The sequence shown here is derived from an EMBL/GenBank/DDBJ whole genome shotgun (WGS) entry which is preliminary data.</text>
</comment>
<organism evidence="1 2">
    <name type="scientific">Kingdonia uniflora</name>
    <dbReference type="NCBI Taxonomy" id="39325"/>
    <lineage>
        <taxon>Eukaryota</taxon>
        <taxon>Viridiplantae</taxon>
        <taxon>Streptophyta</taxon>
        <taxon>Embryophyta</taxon>
        <taxon>Tracheophyta</taxon>
        <taxon>Spermatophyta</taxon>
        <taxon>Magnoliopsida</taxon>
        <taxon>Ranunculales</taxon>
        <taxon>Circaeasteraceae</taxon>
        <taxon>Kingdonia</taxon>
    </lineage>
</organism>
<name>A0A7J7P4N1_9MAGN</name>
<dbReference type="InterPro" id="IPR046848">
    <property type="entry name" value="E_motif"/>
</dbReference>
<dbReference type="Pfam" id="PF20431">
    <property type="entry name" value="E_motif"/>
    <property type="match status" value="1"/>
</dbReference>
<evidence type="ECO:0008006" key="3">
    <source>
        <dbReference type="Google" id="ProtNLM"/>
    </source>
</evidence>
<accession>A0A7J7P4N1</accession>
<protein>
    <recommendedName>
        <fullName evidence="3">Pentatricopeptide repeat-containing protein</fullName>
    </recommendedName>
</protein>
<gene>
    <name evidence="1" type="ORF">GIB67_027852</name>
</gene>
<dbReference type="OrthoDB" id="185373at2759"/>
<dbReference type="GO" id="GO:0009451">
    <property type="term" value="P:RNA modification"/>
    <property type="evidence" value="ECO:0007669"/>
    <property type="project" value="InterPro"/>
</dbReference>
<evidence type="ECO:0000313" key="1">
    <source>
        <dbReference type="EMBL" id="KAF6174381.1"/>
    </source>
</evidence>
<evidence type="ECO:0000313" key="2">
    <source>
        <dbReference type="Proteomes" id="UP000541444"/>
    </source>
</evidence>
<dbReference type="PANTHER" id="PTHR47926">
    <property type="entry name" value="PENTATRICOPEPTIDE REPEAT-CONTAINING PROTEIN"/>
    <property type="match status" value="1"/>
</dbReference>
<reference evidence="1 2" key="1">
    <citation type="journal article" date="2020" name="IScience">
        <title>Genome Sequencing of the Endangered Kingdonia uniflora (Circaeasteraceae, Ranunculales) Reveals Potential Mechanisms of Evolutionary Specialization.</title>
        <authorList>
            <person name="Sun Y."/>
            <person name="Deng T."/>
            <person name="Zhang A."/>
            <person name="Moore M.J."/>
            <person name="Landis J.B."/>
            <person name="Lin N."/>
            <person name="Zhang H."/>
            <person name="Zhang X."/>
            <person name="Huang J."/>
            <person name="Zhang X."/>
            <person name="Sun H."/>
            <person name="Wang H."/>
        </authorList>
    </citation>
    <scope>NUCLEOTIDE SEQUENCE [LARGE SCALE GENOMIC DNA]</scope>
    <source>
        <strain evidence="1">TB1705</strain>
        <tissue evidence="1">Leaf</tissue>
    </source>
</reference>
<dbReference type="EMBL" id="JACGCM010000271">
    <property type="protein sequence ID" value="KAF6174381.1"/>
    <property type="molecule type" value="Genomic_DNA"/>
</dbReference>
<dbReference type="Proteomes" id="UP000541444">
    <property type="component" value="Unassembled WGS sequence"/>
</dbReference>
<dbReference type="AlphaFoldDB" id="A0A7J7P4N1"/>
<dbReference type="InterPro" id="IPR046960">
    <property type="entry name" value="PPR_At4g14850-like_plant"/>
</dbReference>
<sequence length="80" mass="9176">MPLEPNSVLWRTLLGSCRIYGNVELAEKAFKKILELYTPTNADFILISNAYAESEIWGDVERVRAWDVQHCLKDHANTIP</sequence>
<dbReference type="GO" id="GO:0003723">
    <property type="term" value="F:RNA binding"/>
    <property type="evidence" value="ECO:0007669"/>
    <property type="project" value="InterPro"/>
</dbReference>